<sequence>MAKVNIDINGRKYALGCDDGEEERLHSLASLLNARIAELANQFGQIGDQRLLVMAGITMIDEIEEMKENLEGQAQALTDEIRKESEESLAEARKTEMTAADALADAARRIEKLAERLSDHS</sequence>
<dbReference type="EMBL" id="DRMJ01000328">
    <property type="protein sequence ID" value="HHL43226.1"/>
    <property type="molecule type" value="Genomic_DNA"/>
</dbReference>
<comment type="subunit">
    <text evidence="8">Homodimer. Interacts with FtsZ.</text>
</comment>
<dbReference type="GO" id="GO:0005829">
    <property type="term" value="C:cytosol"/>
    <property type="evidence" value="ECO:0007669"/>
    <property type="project" value="TreeGrafter"/>
</dbReference>
<comment type="caution">
    <text evidence="11">The sequence shown here is derived from an EMBL/GenBank/DDBJ whole genome shotgun (WGS) entry which is preliminary data.</text>
</comment>
<accession>A0A7C5R4F3</accession>
<dbReference type="SUPFAM" id="SSF102829">
    <property type="entry name" value="Cell division protein ZapA-like"/>
    <property type="match status" value="1"/>
</dbReference>
<dbReference type="InterPro" id="IPR036192">
    <property type="entry name" value="Cell_div_ZapA-like_sf"/>
</dbReference>
<dbReference type="InterPro" id="IPR007838">
    <property type="entry name" value="Cell_div_ZapA-like"/>
</dbReference>
<keyword evidence="4 11" id="KW-0132">Cell division</keyword>
<evidence type="ECO:0000256" key="3">
    <source>
        <dbReference type="ARBA" id="ARBA00022490"/>
    </source>
</evidence>
<dbReference type="GO" id="GO:0030428">
    <property type="term" value="C:cell septum"/>
    <property type="evidence" value="ECO:0007669"/>
    <property type="project" value="TreeGrafter"/>
</dbReference>
<dbReference type="GO" id="GO:0000917">
    <property type="term" value="P:division septum assembly"/>
    <property type="evidence" value="ECO:0007669"/>
    <property type="project" value="UniProtKB-KW"/>
</dbReference>
<dbReference type="GO" id="GO:0000921">
    <property type="term" value="P:septin ring assembly"/>
    <property type="evidence" value="ECO:0007669"/>
    <property type="project" value="TreeGrafter"/>
</dbReference>
<keyword evidence="6" id="KW-0131">Cell cycle</keyword>
<dbReference type="GO" id="GO:0043093">
    <property type="term" value="P:FtsZ-dependent cytokinesis"/>
    <property type="evidence" value="ECO:0007669"/>
    <property type="project" value="TreeGrafter"/>
</dbReference>
<proteinExistence type="predicted"/>
<evidence type="ECO:0000256" key="5">
    <source>
        <dbReference type="ARBA" id="ARBA00023210"/>
    </source>
</evidence>
<protein>
    <recommendedName>
        <fullName evidence="2">Cell division protein ZapA</fullName>
    </recommendedName>
    <alternativeName>
        <fullName evidence="9">Z ring-associated protein ZapA</fullName>
    </alternativeName>
</protein>
<dbReference type="AlphaFoldDB" id="A0A7C5R4F3"/>
<keyword evidence="10" id="KW-0175">Coiled coil</keyword>
<dbReference type="GO" id="GO:0032153">
    <property type="term" value="C:cell division site"/>
    <property type="evidence" value="ECO:0007669"/>
    <property type="project" value="TreeGrafter"/>
</dbReference>
<dbReference type="InterPro" id="IPR042233">
    <property type="entry name" value="Cell_div_ZapA_N"/>
</dbReference>
<dbReference type="Pfam" id="PF05164">
    <property type="entry name" value="ZapA"/>
    <property type="match status" value="1"/>
</dbReference>
<name>A0A7C5R4F3_9PROT</name>
<keyword evidence="3" id="KW-0963">Cytoplasm</keyword>
<evidence type="ECO:0000313" key="11">
    <source>
        <dbReference type="EMBL" id="HHL43226.1"/>
    </source>
</evidence>
<comment type="subcellular location">
    <subcellularLocation>
        <location evidence="1">Cytoplasm</location>
    </subcellularLocation>
</comment>
<organism evidence="11">
    <name type="scientific">Hellea balneolensis</name>
    <dbReference type="NCBI Taxonomy" id="287478"/>
    <lineage>
        <taxon>Bacteria</taxon>
        <taxon>Pseudomonadati</taxon>
        <taxon>Pseudomonadota</taxon>
        <taxon>Alphaproteobacteria</taxon>
        <taxon>Maricaulales</taxon>
        <taxon>Robiginitomaculaceae</taxon>
        <taxon>Hellea</taxon>
    </lineage>
</organism>
<dbReference type="Proteomes" id="UP000885830">
    <property type="component" value="Unassembled WGS sequence"/>
</dbReference>
<feature type="coiled-coil region" evidence="10">
    <location>
        <begin position="60"/>
        <end position="87"/>
    </location>
</feature>
<comment type="function">
    <text evidence="7">Activator of cell division through the inhibition of FtsZ GTPase activity, therefore promoting FtsZ assembly into bundles of protofilaments necessary for the formation of the division Z ring. It is recruited early at mid-cell but it is not essential for cell division.</text>
</comment>
<evidence type="ECO:0000256" key="9">
    <source>
        <dbReference type="ARBA" id="ARBA00033158"/>
    </source>
</evidence>
<evidence type="ECO:0000256" key="4">
    <source>
        <dbReference type="ARBA" id="ARBA00022618"/>
    </source>
</evidence>
<evidence type="ECO:0000256" key="8">
    <source>
        <dbReference type="ARBA" id="ARBA00026068"/>
    </source>
</evidence>
<gene>
    <name evidence="11" type="ORF">ENJ42_06395</name>
</gene>
<evidence type="ECO:0000256" key="2">
    <source>
        <dbReference type="ARBA" id="ARBA00015195"/>
    </source>
</evidence>
<evidence type="ECO:0000256" key="7">
    <source>
        <dbReference type="ARBA" id="ARBA00024910"/>
    </source>
</evidence>
<dbReference type="PANTHER" id="PTHR34981">
    <property type="entry name" value="CELL DIVISION PROTEIN ZAPA"/>
    <property type="match status" value="1"/>
</dbReference>
<reference evidence="11" key="1">
    <citation type="journal article" date="2020" name="mSystems">
        <title>Genome- and Community-Level Interaction Insights into Carbon Utilization and Element Cycling Functions of Hydrothermarchaeota in Hydrothermal Sediment.</title>
        <authorList>
            <person name="Zhou Z."/>
            <person name="Liu Y."/>
            <person name="Xu W."/>
            <person name="Pan J."/>
            <person name="Luo Z.H."/>
            <person name="Li M."/>
        </authorList>
    </citation>
    <scope>NUCLEOTIDE SEQUENCE [LARGE SCALE GENOMIC DNA]</scope>
    <source>
        <strain evidence="11">HyVt-485</strain>
    </source>
</reference>
<evidence type="ECO:0000256" key="1">
    <source>
        <dbReference type="ARBA" id="ARBA00004496"/>
    </source>
</evidence>
<evidence type="ECO:0000256" key="10">
    <source>
        <dbReference type="SAM" id="Coils"/>
    </source>
</evidence>
<dbReference type="Gene3D" id="3.30.160.880">
    <property type="entry name" value="Cell division protein ZapA protomer, N-terminal domain"/>
    <property type="match status" value="1"/>
</dbReference>
<evidence type="ECO:0000256" key="6">
    <source>
        <dbReference type="ARBA" id="ARBA00023306"/>
    </source>
</evidence>
<dbReference type="PANTHER" id="PTHR34981:SF1">
    <property type="entry name" value="CELL DIVISION PROTEIN ZAPA"/>
    <property type="match status" value="1"/>
</dbReference>
<keyword evidence="5" id="KW-0717">Septation</keyword>